<proteinExistence type="predicted"/>
<dbReference type="GeneID" id="54292176"/>
<feature type="region of interest" description="Disordered" evidence="1">
    <location>
        <begin position="1"/>
        <end position="20"/>
    </location>
</feature>
<evidence type="ECO:0000256" key="1">
    <source>
        <dbReference type="SAM" id="MobiDB-lite"/>
    </source>
</evidence>
<accession>A0A6A5X843</accession>
<reference evidence="3" key="1">
    <citation type="journal article" date="2020" name="Stud. Mycol.">
        <title>101 Dothideomycetes genomes: a test case for predicting lifestyles and emergence of pathogens.</title>
        <authorList>
            <person name="Haridas S."/>
            <person name="Albert R."/>
            <person name="Binder M."/>
            <person name="Bloem J."/>
            <person name="Labutti K."/>
            <person name="Salamov A."/>
            <person name="Andreopoulos B."/>
            <person name="Baker S."/>
            <person name="Barry K."/>
            <person name="Bills G."/>
            <person name="Bluhm B."/>
            <person name="Cannon C."/>
            <person name="Castanera R."/>
            <person name="Culley D."/>
            <person name="Daum C."/>
            <person name="Ezra D."/>
            <person name="Gonzalez J."/>
            <person name="Henrissat B."/>
            <person name="Kuo A."/>
            <person name="Liang C."/>
            <person name="Lipzen A."/>
            <person name="Lutzoni F."/>
            <person name="Magnuson J."/>
            <person name="Mondo S."/>
            <person name="Nolan M."/>
            <person name="Ohm R."/>
            <person name="Pangilinan J."/>
            <person name="Park H.-J."/>
            <person name="Ramirez L."/>
            <person name="Alfaro M."/>
            <person name="Sun H."/>
            <person name="Tritt A."/>
            <person name="Yoshinaga Y."/>
            <person name="Zwiers L.-H."/>
            <person name="Turgeon B."/>
            <person name="Goodwin S."/>
            <person name="Spatafora J."/>
            <person name="Crous P."/>
            <person name="Grigoriev I."/>
        </authorList>
    </citation>
    <scope>NUCLEOTIDE SEQUENCE</scope>
    <source>
        <strain evidence="3">CBS 175.79</strain>
    </source>
</reference>
<name>A0A6A5X843_9PLEO</name>
<gene>
    <name evidence="3" type="ORF">BU24DRAFT_90169</name>
</gene>
<keyword evidence="2" id="KW-0812">Transmembrane</keyword>
<keyword evidence="2" id="KW-0472">Membrane</keyword>
<protein>
    <submittedName>
        <fullName evidence="3">Uncharacterized protein</fullName>
    </submittedName>
</protein>
<keyword evidence="4" id="KW-1185">Reference proteome</keyword>
<sequence>MCHQPKVLQSPSPKSKSFKELGPPRYSNPLSPCLVKLIYLLPILCIMHVWMMRLLLSCFFPLSTVSVLLRFAWFCLVLHPPRSIHPARAGPTLHACWPASWTANHGLFPTTRSPIWDVQDINLCPNSVAIGRRGTVFGHFCNPHGDVAGLFFFFCITPMLSMMMTITAKVGSMCMVIRLGARPNFPSIQECPLIAHTYTVLKEAFPACTSQKRVRGRAWHKAHVGFASAS</sequence>
<dbReference type="Proteomes" id="UP000799778">
    <property type="component" value="Unassembled WGS sequence"/>
</dbReference>
<dbReference type="EMBL" id="ML978080">
    <property type="protein sequence ID" value="KAF2009076.1"/>
    <property type="molecule type" value="Genomic_DNA"/>
</dbReference>
<feature type="transmembrane region" description="Helical" evidence="2">
    <location>
        <begin position="54"/>
        <end position="73"/>
    </location>
</feature>
<feature type="transmembrane region" description="Helical" evidence="2">
    <location>
        <begin position="147"/>
        <end position="168"/>
    </location>
</feature>
<evidence type="ECO:0000313" key="3">
    <source>
        <dbReference type="EMBL" id="KAF2009076.1"/>
    </source>
</evidence>
<organism evidence="3 4">
    <name type="scientific">Aaosphaeria arxii CBS 175.79</name>
    <dbReference type="NCBI Taxonomy" id="1450172"/>
    <lineage>
        <taxon>Eukaryota</taxon>
        <taxon>Fungi</taxon>
        <taxon>Dikarya</taxon>
        <taxon>Ascomycota</taxon>
        <taxon>Pezizomycotina</taxon>
        <taxon>Dothideomycetes</taxon>
        <taxon>Pleosporomycetidae</taxon>
        <taxon>Pleosporales</taxon>
        <taxon>Pleosporales incertae sedis</taxon>
        <taxon>Aaosphaeria</taxon>
    </lineage>
</organism>
<keyword evidence="2" id="KW-1133">Transmembrane helix</keyword>
<evidence type="ECO:0000256" key="2">
    <source>
        <dbReference type="SAM" id="Phobius"/>
    </source>
</evidence>
<dbReference type="AlphaFoldDB" id="A0A6A5X843"/>
<dbReference type="RefSeq" id="XP_033377415.1">
    <property type="nucleotide sequence ID" value="XM_033534779.1"/>
</dbReference>
<evidence type="ECO:0000313" key="4">
    <source>
        <dbReference type="Proteomes" id="UP000799778"/>
    </source>
</evidence>